<dbReference type="RefSeq" id="WP_258423165.1">
    <property type="nucleotide sequence ID" value="NZ_JANSUY010000005.1"/>
</dbReference>
<evidence type="ECO:0000313" key="2">
    <source>
        <dbReference type="EMBL" id="MCR9015308.1"/>
    </source>
</evidence>
<accession>A0A9X2P3Q5</accession>
<keyword evidence="1" id="KW-1133">Transmembrane helix</keyword>
<keyword evidence="3" id="KW-1185">Reference proteome</keyword>
<feature type="transmembrane region" description="Helical" evidence="1">
    <location>
        <begin position="71"/>
        <end position="93"/>
    </location>
</feature>
<sequence>MKKINFLFIGFALALLATKFYGLEMEDGERFIRVVGWMDFLWLAIGWVLANFQKEAGLPDIFGKAGDMKKWFIPFLVGICFALLDVLVIEFILRNEPHQTLPPYTQPFPYSVFLYFAGGLYMELFYKLIPLTVFLLIFEKYLRGNLKKYMTFLMIFLLSIWEPISQLPSDPLWFVVYAFVSGFAFNFLQIYFFRKMGWLYSLLCRMGLYLIWHVMLGIWIEFFVIQ</sequence>
<feature type="transmembrane region" description="Helical" evidence="1">
    <location>
        <begin position="113"/>
        <end position="137"/>
    </location>
</feature>
<keyword evidence="1" id="KW-0472">Membrane</keyword>
<dbReference type="AlphaFoldDB" id="A0A9X2P3Q5"/>
<evidence type="ECO:0000313" key="3">
    <source>
        <dbReference type="Proteomes" id="UP001142175"/>
    </source>
</evidence>
<comment type="caution">
    <text evidence="2">The sequence shown here is derived from an EMBL/GenBank/DDBJ whole genome shotgun (WGS) entry which is preliminary data.</text>
</comment>
<name>A0A9X2P3Q5_9BACT</name>
<dbReference type="Proteomes" id="UP001142175">
    <property type="component" value="Unassembled WGS sequence"/>
</dbReference>
<feature type="transmembrane region" description="Helical" evidence="1">
    <location>
        <begin position="32"/>
        <end position="50"/>
    </location>
</feature>
<gene>
    <name evidence="2" type="ORF">NU887_09700</name>
</gene>
<dbReference type="EMBL" id="JANSUY010000005">
    <property type="protein sequence ID" value="MCR9015308.1"/>
    <property type="molecule type" value="Genomic_DNA"/>
</dbReference>
<proteinExistence type="predicted"/>
<protein>
    <submittedName>
        <fullName evidence="2">Uncharacterized protein</fullName>
    </submittedName>
</protein>
<reference evidence="2" key="1">
    <citation type="submission" date="2022-08" db="EMBL/GenBank/DDBJ databases">
        <authorList>
            <person name="Zhang D."/>
        </authorList>
    </citation>
    <scope>NUCLEOTIDE SEQUENCE</scope>
    <source>
        <strain evidence="2">XJ19-11</strain>
    </source>
</reference>
<organism evidence="2 3">
    <name type="scientific">Aquiflexum gelatinilyticum</name>
    <dbReference type="NCBI Taxonomy" id="2961943"/>
    <lineage>
        <taxon>Bacteria</taxon>
        <taxon>Pseudomonadati</taxon>
        <taxon>Bacteroidota</taxon>
        <taxon>Cytophagia</taxon>
        <taxon>Cytophagales</taxon>
        <taxon>Cyclobacteriaceae</taxon>
        <taxon>Aquiflexum</taxon>
    </lineage>
</organism>
<feature type="transmembrane region" description="Helical" evidence="1">
    <location>
        <begin position="149"/>
        <end position="166"/>
    </location>
</feature>
<feature type="transmembrane region" description="Helical" evidence="1">
    <location>
        <begin position="206"/>
        <end position="225"/>
    </location>
</feature>
<evidence type="ECO:0000256" key="1">
    <source>
        <dbReference type="SAM" id="Phobius"/>
    </source>
</evidence>
<keyword evidence="1" id="KW-0812">Transmembrane</keyword>
<feature type="transmembrane region" description="Helical" evidence="1">
    <location>
        <begin position="172"/>
        <end position="194"/>
    </location>
</feature>